<dbReference type="Gene3D" id="3.40.50.300">
    <property type="entry name" value="P-loop containing nucleotide triphosphate hydrolases"/>
    <property type="match status" value="1"/>
</dbReference>
<evidence type="ECO:0000259" key="11">
    <source>
        <dbReference type="PROSITE" id="PS50929"/>
    </source>
</evidence>
<keyword evidence="7 9" id="KW-0472">Membrane</keyword>
<accession>A0A1B6EBU9</accession>
<dbReference type="PROSITE" id="PS50929">
    <property type="entry name" value="ABC_TM1F"/>
    <property type="match status" value="1"/>
</dbReference>
<dbReference type="SUPFAM" id="SSF90123">
    <property type="entry name" value="ABC transporter transmembrane region"/>
    <property type="match status" value="1"/>
</dbReference>
<dbReference type="FunFam" id="1.20.1560.10:FF:000014">
    <property type="entry name" value="Multidrug resistance-associated protein member 4"/>
    <property type="match status" value="1"/>
</dbReference>
<dbReference type="PANTHER" id="PTHR24223">
    <property type="entry name" value="ATP-BINDING CASSETTE SUB-FAMILY C"/>
    <property type="match status" value="1"/>
</dbReference>
<proteinExistence type="predicted"/>
<name>A0A1B6EBU9_9HEMI</name>
<dbReference type="InterPro" id="IPR011527">
    <property type="entry name" value="ABC1_TM_dom"/>
</dbReference>
<evidence type="ECO:0000256" key="5">
    <source>
        <dbReference type="ARBA" id="ARBA00022840"/>
    </source>
</evidence>
<evidence type="ECO:0000259" key="10">
    <source>
        <dbReference type="PROSITE" id="PS50893"/>
    </source>
</evidence>
<dbReference type="InterPro" id="IPR003439">
    <property type="entry name" value="ABC_transporter-like_ATP-bd"/>
</dbReference>
<organism evidence="12">
    <name type="scientific">Clastoptera arizonana</name>
    <name type="common">Arizona spittle bug</name>
    <dbReference type="NCBI Taxonomy" id="38151"/>
    <lineage>
        <taxon>Eukaryota</taxon>
        <taxon>Metazoa</taxon>
        <taxon>Ecdysozoa</taxon>
        <taxon>Arthropoda</taxon>
        <taxon>Hexapoda</taxon>
        <taxon>Insecta</taxon>
        <taxon>Pterygota</taxon>
        <taxon>Neoptera</taxon>
        <taxon>Paraneoptera</taxon>
        <taxon>Hemiptera</taxon>
        <taxon>Auchenorrhyncha</taxon>
        <taxon>Cercopoidea</taxon>
        <taxon>Clastopteridae</taxon>
        <taxon>Clastoptera</taxon>
    </lineage>
</organism>
<dbReference type="InterPro" id="IPR003593">
    <property type="entry name" value="AAA+_ATPase"/>
</dbReference>
<dbReference type="FunFam" id="3.40.50.300:FF:000163">
    <property type="entry name" value="Multidrug resistance-associated protein member 4"/>
    <property type="match status" value="1"/>
</dbReference>
<dbReference type="Pfam" id="PF00005">
    <property type="entry name" value="ABC_tran"/>
    <property type="match status" value="1"/>
</dbReference>
<dbReference type="InterPro" id="IPR036640">
    <property type="entry name" value="ABC1_TM_sf"/>
</dbReference>
<evidence type="ECO:0000256" key="4">
    <source>
        <dbReference type="ARBA" id="ARBA00022741"/>
    </source>
</evidence>
<evidence type="ECO:0000256" key="1">
    <source>
        <dbReference type="ARBA" id="ARBA00004141"/>
    </source>
</evidence>
<dbReference type="CDD" id="cd03244">
    <property type="entry name" value="ABCC_MRP_domain2"/>
    <property type="match status" value="1"/>
</dbReference>
<dbReference type="GO" id="GO:0140359">
    <property type="term" value="F:ABC-type transporter activity"/>
    <property type="evidence" value="ECO:0007669"/>
    <property type="project" value="InterPro"/>
</dbReference>
<feature type="transmembrane region" description="Helical" evidence="9">
    <location>
        <begin position="211"/>
        <end position="239"/>
    </location>
</feature>
<sequence length="669" mass="74922">MSSLYDEPDRGEPPSEAEVRSHGSVGGKVYGLYFRSLGNCCVILSILFLVIFTQLLASCSDYWIAFWVNIEERNHNLTAAVTTEQPFNISISTTPTITETSTITNVTLEEDNFTNIPFTVDRNTSLYIFSALTLATICVTLVRSFLFFYSCTKASKRLHNHMFDSITRTTMRFFNNNSSGQILNRFSKDIGNIDEMLPGALMDCLQIGLTMLGITVVIAIVNIWLAIPTLVMTVILYTIRRFYMPTSRSIKRLEGVTRSPIYGHLNASIQGLTTIRAFQVQSLLEKEFDRHQDLHSSAFYIFNASNRAFALWLDVICLIYIGLITFSFLVLNIGNVFGGDVGLTITQCIGLTGMVQWGMRQSAELENQMTSVERVVEYTELEKEPPLESNPGKKPATSWPRNGRVEFAKVFLSYSPNEKPVLKNLYFLIEPKEKVGIVGRTGAGKSSLIAALFRLADVQGEIIIDGINTKTIGLHDLRSKISIIPQEPILFSGTVRKNLDPFDAYSDHVLWSALEEVELKDIVSDMPEKLNGKMAEGGSNFSVGQRQLICLARAIVRENKILVMDEATANVDPQTDAFIQTTIRRKFAQCTVLTIAHRLHTVMDSDKILVMGEGSVLEYNHPHLLLQNKNSTLYSMVEQTGKASAEILHKTAAENYRQKKNTSKIPVKK</sequence>
<feature type="region of interest" description="Disordered" evidence="8">
    <location>
        <begin position="1"/>
        <end position="22"/>
    </location>
</feature>
<feature type="transmembrane region" description="Helical" evidence="9">
    <location>
        <begin position="126"/>
        <end position="149"/>
    </location>
</feature>
<dbReference type="GO" id="GO:0005524">
    <property type="term" value="F:ATP binding"/>
    <property type="evidence" value="ECO:0007669"/>
    <property type="project" value="UniProtKB-KW"/>
</dbReference>
<dbReference type="InterPro" id="IPR050173">
    <property type="entry name" value="ABC_transporter_C-like"/>
</dbReference>
<dbReference type="Gene3D" id="1.20.1560.10">
    <property type="entry name" value="ABC transporter type 1, transmembrane domain"/>
    <property type="match status" value="1"/>
</dbReference>
<evidence type="ECO:0000313" key="12">
    <source>
        <dbReference type="EMBL" id="JAS35408.1"/>
    </source>
</evidence>
<keyword evidence="4" id="KW-0547">Nucleotide-binding</keyword>
<dbReference type="SUPFAM" id="SSF52540">
    <property type="entry name" value="P-loop containing nucleoside triphosphate hydrolases"/>
    <property type="match status" value="1"/>
</dbReference>
<feature type="compositionally biased region" description="Basic and acidic residues" evidence="8">
    <location>
        <begin position="7"/>
        <end position="21"/>
    </location>
</feature>
<evidence type="ECO:0000256" key="2">
    <source>
        <dbReference type="ARBA" id="ARBA00022448"/>
    </source>
</evidence>
<dbReference type="PROSITE" id="PS50893">
    <property type="entry name" value="ABC_TRANSPORTER_2"/>
    <property type="match status" value="1"/>
</dbReference>
<dbReference type="SMART" id="SM00382">
    <property type="entry name" value="AAA"/>
    <property type="match status" value="1"/>
</dbReference>
<dbReference type="InterPro" id="IPR017871">
    <property type="entry name" value="ABC_transporter-like_CS"/>
</dbReference>
<dbReference type="GO" id="GO:0016887">
    <property type="term" value="F:ATP hydrolysis activity"/>
    <property type="evidence" value="ECO:0007669"/>
    <property type="project" value="InterPro"/>
</dbReference>
<dbReference type="PROSITE" id="PS00211">
    <property type="entry name" value="ABC_TRANSPORTER_1"/>
    <property type="match status" value="1"/>
</dbReference>
<dbReference type="GO" id="GO:0016020">
    <property type="term" value="C:membrane"/>
    <property type="evidence" value="ECO:0007669"/>
    <property type="project" value="UniProtKB-SubCell"/>
</dbReference>
<feature type="domain" description="ABC transmembrane type-1" evidence="11">
    <location>
        <begin position="46"/>
        <end position="367"/>
    </location>
</feature>
<dbReference type="EMBL" id="GEDC01001890">
    <property type="protein sequence ID" value="JAS35408.1"/>
    <property type="molecule type" value="Transcribed_RNA"/>
</dbReference>
<feature type="transmembrane region" description="Helical" evidence="9">
    <location>
        <begin position="36"/>
        <end position="57"/>
    </location>
</feature>
<keyword evidence="2" id="KW-0813">Transport</keyword>
<dbReference type="InterPro" id="IPR027417">
    <property type="entry name" value="P-loop_NTPase"/>
</dbReference>
<reference evidence="12" key="1">
    <citation type="submission" date="2015-12" db="EMBL/GenBank/DDBJ databases">
        <title>De novo transcriptome assembly of four potential Pierce s Disease insect vectors from Arizona vineyards.</title>
        <authorList>
            <person name="Tassone E.E."/>
        </authorList>
    </citation>
    <scope>NUCLEOTIDE SEQUENCE</scope>
</reference>
<feature type="transmembrane region" description="Helical" evidence="9">
    <location>
        <begin position="309"/>
        <end position="331"/>
    </location>
</feature>
<evidence type="ECO:0000256" key="7">
    <source>
        <dbReference type="ARBA" id="ARBA00023136"/>
    </source>
</evidence>
<comment type="subcellular location">
    <subcellularLocation>
        <location evidence="1">Membrane</location>
        <topology evidence="1">Multi-pass membrane protein</topology>
    </subcellularLocation>
</comment>
<evidence type="ECO:0000256" key="3">
    <source>
        <dbReference type="ARBA" id="ARBA00022692"/>
    </source>
</evidence>
<evidence type="ECO:0000256" key="9">
    <source>
        <dbReference type="SAM" id="Phobius"/>
    </source>
</evidence>
<dbReference type="PANTHER" id="PTHR24223:SF448">
    <property type="entry name" value="FI20146P1-RELATED"/>
    <property type="match status" value="1"/>
</dbReference>
<keyword evidence="6 9" id="KW-1133">Transmembrane helix</keyword>
<evidence type="ECO:0000256" key="6">
    <source>
        <dbReference type="ARBA" id="ARBA00022989"/>
    </source>
</evidence>
<protein>
    <recommendedName>
        <fullName evidence="13">ABC transmembrane type-1 domain-containing protein</fullName>
    </recommendedName>
</protein>
<feature type="domain" description="ABC transporter" evidence="10">
    <location>
        <begin position="405"/>
        <end position="638"/>
    </location>
</feature>
<gene>
    <name evidence="12" type="ORF">g.12455</name>
</gene>
<dbReference type="AlphaFoldDB" id="A0A1B6EBU9"/>
<keyword evidence="3 9" id="KW-0812">Transmembrane</keyword>
<evidence type="ECO:0000256" key="8">
    <source>
        <dbReference type="SAM" id="MobiDB-lite"/>
    </source>
</evidence>
<keyword evidence="5" id="KW-0067">ATP-binding</keyword>
<evidence type="ECO:0008006" key="13">
    <source>
        <dbReference type="Google" id="ProtNLM"/>
    </source>
</evidence>
<dbReference type="Pfam" id="PF00664">
    <property type="entry name" value="ABC_membrane"/>
    <property type="match status" value="1"/>
</dbReference>